<evidence type="ECO:0000313" key="2">
    <source>
        <dbReference type="Proteomes" id="UP001341840"/>
    </source>
</evidence>
<keyword evidence="2" id="KW-1185">Reference proteome</keyword>
<name>A0ABU6U6C1_9FABA</name>
<dbReference type="EMBL" id="JASCZI010120874">
    <property type="protein sequence ID" value="MED6156624.1"/>
    <property type="molecule type" value="Genomic_DNA"/>
</dbReference>
<gene>
    <name evidence="1" type="ORF">PIB30_016170</name>
</gene>
<sequence length="113" mass="13094">MYLRGNKINVKEAYYKRDNKTMAISENGSHEVGYASPRNASVKIVKVVNEREDVLANELVMMVREEVTWNESRVLVSHDILDEWSFSSYKENLSMCATERMIYEVLSNSSSDY</sequence>
<proteinExistence type="predicted"/>
<dbReference type="Proteomes" id="UP001341840">
    <property type="component" value="Unassembled WGS sequence"/>
</dbReference>
<evidence type="ECO:0000313" key="1">
    <source>
        <dbReference type="EMBL" id="MED6156624.1"/>
    </source>
</evidence>
<organism evidence="1 2">
    <name type="scientific">Stylosanthes scabra</name>
    <dbReference type="NCBI Taxonomy" id="79078"/>
    <lineage>
        <taxon>Eukaryota</taxon>
        <taxon>Viridiplantae</taxon>
        <taxon>Streptophyta</taxon>
        <taxon>Embryophyta</taxon>
        <taxon>Tracheophyta</taxon>
        <taxon>Spermatophyta</taxon>
        <taxon>Magnoliopsida</taxon>
        <taxon>eudicotyledons</taxon>
        <taxon>Gunneridae</taxon>
        <taxon>Pentapetalae</taxon>
        <taxon>rosids</taxon>
        <taxon>fabids</taxon>
        <taxon>Fabales</taxon>
        <taxon>Fabaceae</taxon>
        <taxon>Papilionoideae</taxon>
        <taxon>50 kb inversion clade</taxon>
        <taxon>dalbergioids sensu lato</taxon>
        <taxon>Dalbergieae</taxon>
        <taxon>Pterocarpus clade</taxon>
        <taxon>Stylosanthes</taxon>
    </lineage>
</organism>
<protein>
    <submittedName>
        <fullName evidence="1">Uncharacterized protein</fullName>
    </submittedName>
</protein>
<accession>A0ABU6U6C1</accession>
<reference evidence="1 2" key="1">
    <citation type="journal article" date="2023" name="Plants (Basel)">
        <title>Bridging the Gap: Combining Genomics and Transcriptomics Approaches to Understand Stylosanthes scabra, an Orphan Legume from the Brazilian Caatinga.</title>
        <authorList>
            <person name="Ferreira-Neto J.R.C."/>
            <person name="da Silva M.D."/>
            <person name="Binneck E."/>
            <person name="de Melo N.F."/>
            <person name="da Silva R.H."/>
            <person name="de Melo A.L.T.M."/>
            <person name="Pandolfi V."/>
            <person name="Bustamante F.O."/>
            <person name="Brasileiro-Vidal A.C."/>
            <person name="Benko-Iseppon A.M."/>
        </authorList>
    </citation>
    <scope>NUCLEOTIDE SEQUENCE [LARGE SCALE GENOMIC DNA]</scope>
    <source>
        <tissue evidence="1">Leaves</tissue>
    </source>
</reference>
<comment type="caution">
    <text evidence="1">The sequence shown here is derived from an EMBL/GenBank/DDBJ whole genome shotgun (WGS) entry which is preliminary data.</text>
</comment>